<dbReference type="Pfam" id="PF02308">
    <property type="entry name" value="MgtC"/>
    <property type="match status" value="1"/>
</dbReference>
<gene>
    <name evidence="9" type="primary">sapB</name>
    <name evidence="9" type="ORF">MUS_0682</name>
</gene>
<comment type="similarity">
    <text evidence="2">Belongs to the MgtC/SapB family.</text>
</comment>
<dbReference type="HOGENOM" id="CLU_079292_0_1_9"/>
<protein>
    <submittedName>
        <fullName evidence="9">Putative Mg2+ transporter-C (MgtC) family protein</fullName>
    </submittedName>
</protein>
<comment type="subcellular location">
    <subcellularLocation>
        <location evidence="1">Cell membrane</location>
        <topology evidence="1">Multi-pass membrane protein</topology>
    </subcellularLocation>
</comment>
<keyword evidence="5 7" id="KW-1133">Transmembrane helix</keyword>
<feature type="transmembrane region" description="Helical" evidence="7">
    <location>
        <begin position="91"/>
        <end position="108"/>
    </location>
</feature>
<keyword evidence="4 7" id="KW-0812">Transmembrane</keyword>
<dbReference type="Proteomes" id="UP000002878">
    <property type="component" value="Chromosome"/>
</dbReference>
<sequence>MRKSYQFIIRKIAEVLCKLSWPIEPDILLKLGIATLIGMIIGLERELKNKPLGLKTCIVIAVSSCMLTIVSINAAYHFPKYYRIMMDPLRLPAQIISGVGFIGAGVILRKSNDVISGLTTSAIIWGAAGLGLATGAGFYKEAFASLLFILISVEFLPWLIRKIGPNRLKEKDIRVRMSLSDKDKMTEILKEMKSKQLRIHSVRIDDLHEKEFPIMEVKVSVHKNRYTTDVYYDIKEIQGVVGVKCDTL</sequence>
<dbReference type="EMBL" id="CP003332">
    <property type="protein sequence ID" value="AFJ60750.1"/>
    <property type="molecule type" value="Genomic_DNA"/>
</dbReference>
<feature type="transmembrane region" description="Helical" evidence="7">
    <location>
        <begin position="56"/>
        <end position="79"/>
    </location>
</feature>
<organism evidence="9 10">
    <name type="scientific">Bacillus amyloliquefaciens (strain Y2)</name>
    <name type="common">Bacillus amyloliquefaciens subsp. plantarum (strain B9601-Y2)</name>
    <dbReference type="NCBI Taxonomy" id="1155777"/>
    <lineage>
        <taxon>Bacteria</taxon>
        <taxon>Bacillati</taxon>
        <taxon>Bacillota</taxon>
        <taxon>Bacilli</taxon>
        <taxon>Bacillales</taxon>
        <taxon>Bacillaceae</taxon>
        <taxon>Bacillus</taxon>
        <taxon>Bacillus amyloliquefaciens group</taxon>
    </lineage>
</organism>
<dbReference type="KEGG" id="bqy:MUS_0682"/>
<evidence type="ECO:0000259" key="8">
    <source>
        <dbReference type="Pfam" id="PF02308"/>
    </source>
</evidence>
<dbReference type="PANTHER" id="PTHR33778:SF4">
    <property type="entry name" value="PROTEIN SAPB"/>
    <property type="match status" value="1"/>
</dbReference>
<dbReference type="InterPro" id="IPR003416">
    <property type="entry name" value="MgtC/SapB/SrpB/YhiD_fam"/>
</dbReference>
<evidence type="ECO:0000313" key="10">
    <source>
        <dbReference type="Proteomes" id="UP000002878"/>
    </source>
</evidence>
<dbReference type="GO" id="GO:0005886">
    <property type="term" value="C:plasma membrane"/>
    <property type="evidence" value="ECO:0007669"/>
    <property type="project" value="UniProtKB-SubCell"/>
</dbReference>
<dbReference type="PATRIC" id="fig|1126211.3.peg.660"/>
<evidence type="ECO:0000256" key="1">
    <source>
        <dbReference type="ARBA" id="ARBA00004651"/>
    </source>
</evidence>
<evidence type="ECO:0000313" key="9">
    <source>
        <dbReference type="EMBL" id="AFJ60750.1"/>
    </source>
</evidence>
<accession>I2C276</accession>
<evidence type="ECO:0000256" key="5">
    <source>
        <dbReference type="ARBA" id="ARBA00022989"/>
    </source>
</evidence>
<keyword evidence="6 7" id="KW-0472">Membrane</keyword>
<evidence type="ECO:0000256" key="2">
    <source>
        <dbReference type="ARBA" id="ARBA00009298"/>
    </source>
</evidence>
<name>I2C276_BACAY</name>
<dbReference type="PANTHER" id="PTHR33778">
    <property type="entry name" value="PROTEIN MGTC"/>
    <property type="match status" value="1"/>
</dbReference>
<dbReference type="AlphaFoldDB" id="I2C276"/>
<reference evidence="9 10" key="1">
    <citation type="journal article" date="2012" name="J. Biotechnol.">
        <title>Genome sequence of the plant growth promoting strain Bacillus amyloliquefaciens subsp. plantarum B9601-Y2 and expression of mersacidin and other secondary metabolites.</title>
        <authorList>
            <person name="He P."/>
            <person name="Hao K."/>
            <person name="Blom J."/>
            <person name="Ruckert C."/>
            <person name="Vater J."/>
            <person name="Mao Z."/>
            <person name="Wu Y."/>
            <person name="Hou M."/>
            <person name="He P."/>
            <person name="He Y."/>
            <person name="Borriss R."/>
        </authorList>
    </citation>
    <scope>NUCLEOTIDE SEQUENCE [LARGE SCALE GENOMIC DNA]</scope>
    <source>
        <strain evidence="9">Y2</strain>
    </source>
</reference>
<dbReference type="InterPro" id="IPR049177">
    <property type="entry name" value="MgtC_SapB_SrpB_YhiD_N"/>
</dbReference>
<dbReference type="PRINTS" id="PR01837">
    <property type="entry name" value="MGTCSAPBPROT"/>
</dbReference>
<feature type="transmembrane region" description="Helical" evidence="7">
    <location>
        <begin position="142"/>
        <end position="160"/>
    </location>
</feature>
<proteinExistence type="inferred from homology"/>
<evidence type="ECO:0000256" key="4">
    <source>
        <dbReference type="ARBA" id="ARBA00022692"/>
    </source>
</evidence>
<feature type="domain" description="MgtC/SapB/SrpB/YhiD N-terminal" evidence="8">
    <location>
        <begin position="31"/>
        <end position="159"/>
    </location>
</feature>
<feature type="transmembrane region" description="Helical" evidence="7">
    <location>
        <begin position="115"/>
        <end position="136"/>
    </location>
</feature>
<keyword evidence="3" id="KW-1003">Cell membrane</keyword>
<evidence type="ECO:0000256" key="6">
    <source>
        <dbReference type="ARBA" id="ARBA00023136"/>
    </source>
</evidence>
<evidence type="ECO:0000256" key="7">
    <source>
        <dbReference type="SAM" id="Phobius"/>
    </source>
</evidence>
<evidence type="ECO:0000256" key="3">
    <source>
        <dbReference type="ARBA" id="ARBA00022475"/>
    </source>
</evidence>